<evidence type="ECO:0000313" key="1">
    <source>
        <dbReference type="EMBL" id="DAD21902.1"/>
    </source>
</evidence>
<dbReference type="EMBL" id="DUZY01000001">
    <property type="protein sequence ID" value="DAD21902.1"/>
    <property type="molecule type" value="Genomic_DNA"/>
</dbReference>
<dbReference type="AlphaFoldDB" id="A0A822XPD1"/>
<name>A0A822XPD1_NELNU</name>
<sequence>MIDSPTKIAVLLAIALAAVEDEKQRMLINIILAREMDKEWMSISKTPYHDDILTGLEYLKNVIYSGSSRCLDMFKLIPTVFLRLVALMR</sequence>
<gene>
    <name evidence="1" type="ORF">HUJ06_023365</name>
</gene>
<protein>
    <submittedName>
        <fullName evidence="1">Uncharacterized protein</fullName>
    </submittedName>
</protein>
<proteinExistence type="predicted"/>
<dbReference type="Proteomes" id="UP000607653">
    <property type="component" value="Unassembled WGS sequence"/>
</dbReference>
<accession>A0A822XPD1</accession>
<evidence type="ECO:0000313" key="2">
    <source>
        <dbReference type="Proteomes" id="UP000607653"/>
    </source>
</evidence>
<reference evidence="1 2" key="1">
    <citation type="journal article" date="2020" name="Mol. Biol. Evol.">
        <title>Distinct Expression and Methylation Patterns for Genes with Different Fates following a Single Whole-Genome Duplication in Flowering Plants.</title>
        <authorList>
            <person name="Shi T."/>
            <person name="Rahmani R.S."/>
            <person name="Gugger P.F."/>
            <person name="Wang M."/>
            <person name="Li H."/>
            <person name="Zhang Y."/>
            <person name="Li Z."/>
            <person name="Wang Q."/>
            <person name="Van de Peer Y."/>
            <person name="Marchal K."/>
            <person name="Chen J."/>
        </authorList>
    </citation>
    <scope>NUCLEOTIDE SEQUENCE [LARGE SCALE GENOMIC DNA]</scope>
    <source>
        <tissue evidence="1">Leaf</tissue>
    </source>
</reference>
<organism evidence="1 2">
    <name type="scientific">Nelumbo nucifera</name>
    <name type="common">Sacred lotus</name>
    <dbReference type="NCBI Taxonomy" id="4432"/>
    <lineage>
        <taxon>Eukaryota</taxon>
        <taxon>Viridiplantae</taxon>
        <taxon>Streptophyta</taxon>
        <taxon>Embryophyta</taxon>
        <taxon>Tracheophyta</taxon>
        <taxon>Spermatophyta</taxon>
        <taxon>Magnoliopsida</taxon>
        <taxon>Proteales</taxon>
        <taxon>Nelumbonaceae</taxon>
        <taxon>Nelumbo</taxon>
    </lineage>
</organism>
<keyword evidence="2" id="KW-1185">Reference proteome</keyword>
<comment type="caution">
    <text evidence="1">The sequence shown here is derived from an EMBL/GenBank/DDBJ whole genome shotgun (WGS) entry which is preliminary data.</text>
</comment>